<comment type="caution">
    <text evidence="1">The sequence shown here is derived from an EMBL/GenBank/DDBJ whole genome shotgun (WGS) entry which is preliminary data.</text>
</comment>
<protein>
    <recommendedName>
        <fullName evidence="3">Cytochrome c domain-containing protein</fullName>
    </recommendedName>
</protein>
<dbReference type="SUPFAM" id="SSF46626">
    <property type="entry name" value="Cytochrome c"/>
    <property type="match status" value="1"/>
</dbReference>
<sequence length="151" mass="16142">MSRLVPPGGRAVRGGARSATLLTPGRRPAWWLLLLLLGLLSTSACTYDNVDDLLGSTPPAPSCDSTAVTFAGTVAPLLQQRCVSCHNNARRSGNVSLETYAQVQQVAADGRLLGVVKHQPGYPAMPQNQPQLPTCDIARLRQWVRAGMPNN</sequence>
<evidence type="ECO:0008006" key="3">
    <source>
        <dbReference type="Google" id="ProtNLM"/>
    </source>
</evidence>
<dbReference type="InterPro" id="IPR036909">
    <property type="entry name" value="Cyt_c-like_dom_sf"/>
</dbReference>
<proteinExistence type="predicted"/>
<dbReference type="GO" id="GO:0009055">
    <property type="term" value="F:electron transfer activity"/>
    <property type="evidence" value="ECO:0007669"/>
    <property type="project" value="InterPro"/>
</dbReference>
<name>A0A428JPS5_9BACT</name>
<evidence type="ECO:0000313" key="2">
    <source>
        <dbReference type="Proteomes" id="UP000280066"/>
    </source>
</evidence>
<dbReference type="GO" id="GO:0020037">
    <property type="term" value="F:heme binding"/>
    <property type="evidence" value="ECO:0007669"/>
    <property type="project" value="InterPro"/>
</dbReference>
<accession>A0A428JPS5</accession>
<evidence type="ECO:0000313" key="1">
    <source>
        <dbReference type="EMBL" id="RSK35333.1"/>
    </source>
</evidence>
<gene>
    <name evidence="1" type="ORF">EI290_06440</name>
</gene>
<organism evidence="1 2">
    <name type="scientific">Hymenobacter metallilatus</name>
    <dbReference type="NCBI Taxonomy" id="2493666"/>
    <lineage>
        <taxon>Bacteria</taxon>
        <taxon>Pseudomonadati</taxon>
        <taxon>Bacteroidota</taxon>
        <taxon>Cytophagia</taxon>
        <taxon>Cytophagales</taxon>
        <taxon>Hymenobacteraceae</taxon>
        <taxon>Hymenobacter</taxon>
    </lineage>
</organism>
<dbReference type="EMBL" id="RWIS01000003">
    <property type="protein sequence ID" value="RSK35333.1"/>
    <property type="molecule type" value="Genomic_DNA"/>
</dbReference>
<keyword evidence="2" id="KW-1185">Reference proteome</keyword>
<dbReference type="Proteomes" id="UP000280066">
    <property type="component" value="Unassembled WGS sequence"/>
</dbReference>
<reference evidence="1 2" key="1">
    <citation type="submission" date="2018-12" db="EMBL/GenBank/DDBJ databases">
        <authorList>
            <person name="Feng G."/>
            <person name="Zhu H."/>
        </authorList>
    </citation>
    <scope>NUCLEOTIDE SEQUENCE [LARGE SCALE GENOMIC DNA]</scope>
    <source>
        <strain evidence="1 2">9PBR-2</strain>
    </source>
</reference>
<dbReference type="AlphaFoldDB" id="A0A428JPS5"/>